<dbReference type="NCBIfam" id="NF003806">
    <property type="entry name" value="PRK05395.1-3"/>
    <property type="match status" value="1"/>
</dbReference>
<keyword evidence="6 7" id="KW-0456">Lyase</keyword>
<accession>A0ABU8HG05</accession>
<comment type="pathway">
    <text evidence="2 7">Metabolic intermediate biosynthesis; chorismate biosynthesis; chorismate from D-erythrose 4-phosphate and phosphoenolpyruvate: step 3/7.</text>
</comment>
<dbReference type="RefSeq" id="WP_336587556.1">
    <property type="nucleotide sequence ID" value="NZ_JBBAXC010000011.1"/>
</dbReference>
<feature type="site" description="Transition state stabilizer" evidence="7">
    <location>
        <position position="18"/>
    </location>
</feature>
<comment type="catalytic activity">
    <reaction evidence="1 7">
        <text>3-dehydroquinate = 3-dehydroshikimate + H2O</text>
        <dbReference type="Rhea" id="RHEA:21096"/>
        <dbReference type="ChEBI" id="CHEBI:15377"/>
        <dbReference type="ChEBI" id="CHEBI:16630"/>
        <dbReference type="ChEBI" id="CHEBI:32364"/>
        <dbReference type="EC" id="4.2.1.10"/>
    </reaction>
</comment>
<comment type="subunit">
    <text evidence="4 7">Homododecamer.</text>
</comment>
<feature type="binding site" evidence="7">
    <location>
        <position position="112"/>
    </location>
    <ligand>
        <name>substrate</name>
    </ligand>
</feature>
<keyword evidence="7" id="KW-0057">Aromatic amino acid biosynthesis</keyword>
<dbReference type="PIRSF" id="PIRSF001399">
    <property type="entry name" value="DHquinase_II"/>
    <property type="match status" value="1"/>
</dbReference>
<organism evidence="8 9">
    <name type="scientific">Bacillus spongiae</name>
    <dbReference type="NCBI Taxonomy" id="2683610"/>
    <lineage>
        <taxon>Bacteria</taxon>
        <taxon>Bacillati</taxon>
        <taxon>Bacillota</taxon>
        <taxon>Bacilli</taxon>
        <taxon>Bacillales</taxon>
        <taxon>Bacillaceae</taxon>
        <taxon>Bacillus</taxon>
    </lineage>
</organism>
<dbReference type="InterPro" id="IPR036441">
    <property type="entry name" value="DHquinase_II_sf"/>
</dbReference>
<evidence type="ECO:0000256" key="6">
    <source>
        <dbReference type="ARBA" id="ARBA00023239"/>
    </source>
</evidence>
<gene>
    <name evidence="7 8" type="primary">aroQ</name>
    <name evidence="8" type="ORF">WAK64_13715</name>
</gene>
<dbReference type="SUPFAM" id="SSF52304">
    <property type="entry name" value="Type II 3-dehydroquinate dehydratase"/>
    <property type="match status" value="1"/>
</dbReference>
<evidence type="ECO:0000256" key="5">
    <source>
        <dbReference type="ARBA" id="ARBA00012060"/>
    </source>
</evidence>
<dbReference type="CDD" id="cd00466">
    <property type="entry name" value="DHQase_II"/>
    <property type="match status" value="1"/>
</dbReference>
<dbReference type="PROSITE" id="PS01029">
    <property type="entry name" value="DEHYDROQUINASE_II"/>
    <property type="match status" value="1"/>
</dbReference>
<keyword evidence="9" id="KW-1185">Reference proteome</keyword>
<dbReference type="EMBL" id="JBBAXC010000011">
    <property type="protein sequence ID" value="MEI5908111.1"/>
    <property type="molecule type" value="Genomic_DNA"/>
</dbReference>
<keyword evidence="7" id="KW-0028">Amino-acid biosynthesis</keyword>
<feature type="active site" description="Proton donor" evidence="7">
    <location>
        <position position="101"/>
    </location>
</feature>
<dbReference type="NCBIfam" id="TIGR01088">
    <property type="entry name" value="aroQ"/>
    <property type="match status" value="1"/>
</dbReference>
<feature type="binding site" evidence="7">
    <location>
        <position position="88"/>
    </location>
    <ligand>
        <name>substrate</name>
    </ligand>
</feature>
<sequence length="147" mass="16417">MDKLLLLNGPNLNRLGKREPTIYGFTTLKELEKTVEKQALQWGYHLESLQSNHEGDLIDALHDAEDREMKGVIINPGALTHYSYALRDAISSISIPVVEVHISNIHAREPFRHESVTAPVTKGQIVGFGLFGYELALKALIQFIKGV</sequence>
<comment type="function">
    <text evidence="7">Catalyzes a trans-dehydration via an enolate intermediate.</text>
</comment>
<dbReference type="Pfam" id="PF01220">
    <property type="entry name" value="DHquinase_II"/>
    <property type="match status" value="1"/>
</dbReference>
<comment type="similarity">
    <text evidence="3 7">Belongs to the type-II 3-dehydroquinase family.</text>
</comment>
<evidence type="ECO:0000256" key="3">
    <source>
        <dbReference type="ARBA" id="ARBA00011037"/>
    </source>
</evidence>
<reference evidence="8 9" key="1">
    <citation type="journal article" date="2018" name="J. Microbiol.">
        <title>Bacillus spongiae sp. nov., isolated from sponge of Jeju Island.</title>
        <authorList>
            <person name="Lee G.E."/>
            <person name="Im W.T."/>
            <person name="Park J.S."/>
        </authorList>
    </citation>
    <scope>NUCLEOTIDE SEQUENCE [LARGE SCALE GENOMIC DNA]</scope>
    <source>
        <strain evidence="8 9">135PIL107-10</strain>
    </source>
</reference>
<dbReference type="PANTHER" id="PTHR21272:SF3">
    <property type="entry name" value="CATABOLIC 3-DEHYDROQUINASE"/>
    <property type="match status" value="1"/>
</dbReference>
<dbReference type="InterPro" id="IPR018509">
    <property type="entry name" value="DHquinase_II_CS"/>
</dbReference>
<feature type="binding site" evidence="7">
    <location>
        <begin position="102"/>
        <end position="103"/>
    </location>
    <ligand>
        <name>substrate</name>
    </ligand>
</feature>
<dbReference type="PANTHER" id="PTHR21272">
    <property type="entry name" value="CATABOLIC 3-DEHYDROQUINASE"/>
    <property type="match status" value="1"/>
</dbReference>
<evidence type="ECO:0000256" key="4">
    <source>
        <dbReference type="ARBA" id="ARBA00011193"/>
    </source>
</evidence>
<dbReference type="EC" id="4.2.1.10" evidence="5 7"/>
<comment type="caution">
    <text evidence="8">The sequence shown here is derived from an EMBL/GenBank/DDBJ whole genome shotgun (WGS) entry which is preliminary data.</text>
</comment>
<dbReference type="Gene3D" id="3.40.50.9100">
    <property type="entry name" value="Dehydroquinase, class II"/>
    <property type="match status" value="1"/>
</dbReference>
<dbReference type="InterPro" id="IPR001874">
    <property type="entry name" value="DHquinase_II"/>
</dbReference>
<dbReference type="HAMAP" id="MF_00169">
    <property type="entry name" value="AroQ"/>
    <property type="match status" value="1"/>
</dbReference>
<feature type="binding site" evidence="7">
    <location>
        <position position="75"/>
    </location>
    <ligand>
        <name>substrate</name>
    </ligand>
</feature>
<proteinExistence type="inferred from homology"/>
<dbReference type="Proteomes" id="UP001312865">
    <property type="component" value="Unassembled WGS sequence"/>
</dbReference>
<dbReference type="GO" id="GO:0003855">
    <property type="term" value="F:3-dehydroquinate dehydratase activity"/>
    <property type="evidence" value="ECO:0007669"/>
    <property type="project" value="UniProtKB-EC"/>
</dbReference>
<feature type="binding site" evidence="7">
    <location>
        <position position="81"/>
    </location>
    <ligand>
        <name>substrate</name>
    </ligand>
</feature>
<dbReference type="NCBIfam" id="NF003807">
    <property type="entry name" value="PRK05395.1-4"/>
    <property type="match status" value="1"/>
</dbReference>
<evidence type="ECO:0000256" key="2">
    <source>
        <dbReference type="ARBA" id="ARBA00004902"/>
    </source>
</evidence>
<evidence type="ECO:0000256" key="7">
    <source>
        <dbReference type="HAMAP-Rule" id="MF_00169"/>
    </source>
</evidence>
<protein>
    <recommendedName>
        <fullName evidence="5 7">3-dehydroquinate dehydratase</fullName>
        <shortName evidence="7">3-dehydroquinase</shortName>
        <ecNumber evidence="5 7">4.2.1.10</ecNumber>
    </recommendedName>
    <alternativeName>
        <fullName evidence="7">Type II DHQase</fullName>
    </alternativeName>
</protein>
<feature type="active site" description="Proton acceptor" evidence="7">
    <location>
        <position position="23"/>
    </location>
</feature>
<dbReference type="NCBIfam" id="NF003805">
    <property type="entry name" value="PRK05395.1-2"/>
    <property type="match status" value="1"/>
</dbReference>
<evidence type="ECO:0000256" key="1">
    <source>
        <dbReference type="ARBA" id="ARBA00001864"/>
    </source>
</evidence>
<name>A0ABU8HG05_9BACI</name>
<evidence type="ECO:0000313" key="8">
    <source>
        <dbReference type="EMBL" id="MEI5908111.1"/>
    </source>
</evidence>
<evidence type="ECO:0000313" key="9">
    <source>
        <dbReference type="Proteomes" id="UP001312865"/>
    </source>
</evidence>